<reference evidence="1 2" key="1">
    <citation type="journal article" date="2024" name="Nat. Commun.">
        <title>Phylogenomics reveals the evolutionary origins of lichenization in chlorophyte algae.</title>
        <authorList>
            <person name="Puginier C."/>
            <person name="Libourel C."/>
            <person name="Otte J."/>
            <person name="Skaloud P."/>
            <person name="Haon M."/>
            <person name="Grisel S."/>
            <person name="Petersen M."/>
            <person name="Berrin J.G."/>
            <person name="Delaux P.M."/>
            <person name="Dal Grande F."/>
            <person name="Keller J."/>
        </authorList>
    </citation>
    <scope>NUCLEOTIDE SEQUENCE [LARGE SCALE GENOMIC DNA]</scope>
    <source>
        <strain evidence="1 2">SAG 2523</strain>
    </source>
</reference>
<proteinExistence type="predicted"/>
<protein>
    <submittedName>
        <fullName evidence="1">Uncharacterized protein</fullName>
    </submittedName>
</protein>
<dbReference type="AlphaFoldDB" id="A0AAW1SZG6"/>
<evidence type="ECO:0000313" key="2">
    <source>
        <dbReference type="Proteomes" id="UP001485043"/>
    </source>
</evidence>
<gene>
    <name evidence="1" type="ORF">WJX84_000738</name>
</gene>
<dbReference type="EMBL" id="JALJOV010000655">
    <property type="protein sequence ID" value="KAK9862098.1"/>
    <property type="molecule type" value="Genomic_DNA"/>
</dbReference>
<dbReference type="Proteomes" id="UP001485043">
    <property type="component" value="Unassembled WGS sequence"/>
</dbReference>
<keyword evidence="2" id="KW-1185">Reference proteome</keyword>
<comment type="caution">
    <text evidence="1">The sequence shown here is derived from an EMBL/GenBank/DDBJ whole genome shotgun (WGS) entry which is preliminary data.</text>
</comment>
<accession>A0AAW1SZG6</accession>
<sequence length="95" mass="10625">MIITVLTTHLSPLHDYRRVKMLFEALEGEEPAVMYLATLGADEFVWVDRSASSLPSDFGTIIVAPAFGNLYSTACEQRHAPNRVKTHQPRICQGH</sequence>
<organism evidence="1 2">
    <name type="scientific">Apatococcus fuscideae</name>
    <dbReference type="NCBI Taxonomy" id="2026836"/>
    <lineage>
        <taxon>Eukaryota</taxon>
        <taxon>Viridiplantae</taxon>
        <taxon>Chlorophyta</taxon>
        <taxon>core chlorophytes</taxon>
        <taxon>Trebouxiophyceae</taxon>
        <taxon>Chlorellales</taxon>
        <taxon>Chlorellaceae</taxon>
        <taxon>Apatococcus</taxon>
    </lineage>
</organism>
<name>A0AAW1SZG6_9CHLO</name>
<evidence type="ECO:0000313" key="1">
    <source>
        <dbReference type="EMBL" id="KAK9862098.1"/>
    </source>
</evidence>